<sequence length="47" mass="5457">MSLVDGGSYGQKNGRGFYEWPASFSDKMNEKRESELISWLKKDLEEL</sequence>
<accession>A0ABS2QEY1</accession>
<dbReference type="RefSeq" id="WP_204539762.1">
    <property type="nucleotide sequence ID" value="NZ_JAFBFI010000003.1"/>
</dbReference>
<dbReference type="InterPro" id="IPR013328">
    <property type="entry name" value="6PGD_dom2"/>
</dbReference>
<gene>
    <name evidence="1" type="ORF">JOC77_001122</name>
</gene>
<evidence type="ECO:0000313" key="2">
    <source>
        <dbReference type="Proteomes" id="UP000823486"/>
    </source>
</evidence>
<dbReference type="Proteomes" id="UP000823486">
    <property type="component" value="Unassembled WGS sequence"/>
</dbReference>
<dbReference type="Gene3D" id="1.10.1040.10">
    <property type="entry name" value="N-(1-d-carboxylethyl)-l-norvaline Dehydrogenase, domain 2"/>
    <property type="match status" value="1"/>
</dbReference>
<dbReference type="EMBL" id="JAFBFI010000003">
    <property type="protein sequence ID" value="MBM7691715.1"/>
    <property type="molecule type" value="Genomic_DNA"/>
</dbReference>
<comment type="caution">
    <text evidence="1">The sequence shown here is derived from an EMBL/GenBank/DDBJ whole genome shotgun (WGS) entry which is preliminary data.</text>
</comment>
<proteinExistence type="predicted"/>
<organism evidence="1 2">
    <name type="scientific">Peribacillus deserti</name>
    <dbReference type="NCBI Taxonomy" id="673318"/>
    <lineage>
        <taxon>Bacteria</taxon>
        <taxon>Bacillati</taxon>
        <taxon>Bacillota</taxon>
        <taxon>Bacilli</taxon>
        <taxon>Bacillales</taxon>
        <taxon>Bacillaceae</taxon>
        <taxon>Peribacillus</taxon>
    </lineage>
</organism>
<name>A0ABS2QEY1_9BACI</name>
<reference evidence="1 2" key="1">
    <citation type="submission" date="2021-01" db="EMBL/GenBank/DDBJ databases">
        <title>Genomic Encyclopedia of Type Strains, Phase IV (KMG-IV): sequencing the most valuable type-strain genomes for metagenomic binning, comparative biology and taxonomic classification.</title>
        <authorList>
            <person name="Goeker M."/>
        </authorList>
    </citation>
    <scope>NUCLEOTIDE SEQUENCE [LARGE SCALE GENOMIC DNA]</scope>
    <source>
        <strain evidence="1 2">DSM 105482</strain>
    </source>
</reference>
<keyword evidence="2" id="KW-1185">Reference proteome</keyword>
<protein>
    <submittedName>
        <fullName evidence="1">3-hydroxyacyl-CoA dehydrogenase</fullName>
    </submittedName>
</protein>
<evidence type="ECO:0000313" key="1">
    <source>
        <dbReference type="EMBL" id="MBM7691715.1"/>
    </source>
</evidence>